<keyword evidence="3" id="KW-1185">Reference proteome</keyword>
<reference evidence="2" key="1">
    <citation type="submission" date="2022-03" db="EMBL/GenBank/DDBJ databases">
        <authorList>
            <person name="Martin H S."/>
        </authorList>
    </citation>
    <scope>NUCLEOTIDE SEQUENCE</scope>
</reference>
<evidence type="ECO:0000313" key="3">
    <source>
        <dbReference type="Proteomes" id="UP000837857"/>
    </source>
</evidence>
<dbReference type="EMBL" id="OW152830">
    <property type="protein sequence ID" value="CAH2048747.1"/>
    <property type="molecule type" value="Genomic_DNA"/>
</dbReference>
<evidence type="ECO:0000313" key="2">
    <source>
        <dbReference type="EMBL" id="CAH2048747.1"/>
    </source>
</evidence>
<dbReference type="Proteomes" id="UP000837857">
    <property type="component" value="Chromosome 18"/>
</dbReference>
<organism evidence="2 3">
    <name type="scientific">Iphiclides podalirius</name>
    <name type="common">scarce swallowtail</name>
    <dbReference type="NCBI Taxonomy" id="110791"/>
    <lineage>
        <taxon>Eukaryota</taxon>
        <taxon>Metazoa</taxon>
        <taxon>Ecdysozoa</taxon>
        <taxon>Arthropoda</taxon>
        <taxon>Hexapoda</taxon>
        <taxon>Insecta</taxon>
        <taxon>Pterygota</taxon>
        <taxon>Neoptera</taxon>
        <taxon>Endopterygota</taxon>
        <taxon>Lepidoptera</taxon>
        <taxon>Glossata</taxon>
        <taxon>Ditrysia</taxon>
        <taxon>Papilionoidea</taxon>
        <taxon>Papilionidae</taxon>
        <taxon>Papilioninae</taxon>
        <taxon>Iphiclides</taxon>
    </lineage>
</organism>
<feature type="region of interest" description="Disordered" evidence="1">
    <location>
        <begin position="31"/>
        <end position="70"/>
    </location>
</feature>
<accession>A0ABN8I5T4</accession>
<name>A0ABN8I5T4_9NEOP</name>
<evidence type="ECO:0000256" key="1">
    <source>
        <dbReference type="SAM" id="MobiDB-lite"/>
    </source>
</evidence>
<gene>
    <name evidence="2" type="ORF">IPOD504_LOCUS6341</name>
</gene>
<protein>
    <submittedName>
        <fullName evidence="2">Uncharacterized protein</fullName>
    </submittedName>
</protein>
<proteinExistence type="predicted"/>
<feature type="non-terminal residue" evidence="2">
    <location>
        <position position="1"/>
    </location>
</feature>
<sequence length="70" mass="7497">MVASEPVIDLEPFGSSIAIPFPRVHRFSAASTGAFRGEKRRKNSDGSPPRSGPMAGRRRDDNGTTTGLEP</sequence>